<dbReference type="Proteomes" id="UP000504638">
    <property type="component" value="Unplaced"/>
</dbReference>
<evidence type="ECO:0000313" key="3">
    <source>
        <dbReference type="Proteomes" id="UP000504638"/>
    </source>
</evidence>
<evidence type="ECO:0000256" key="1">
    <source>
        <dbReference type="SAM" id="SignalP"/>
    </source>
</evidence>
<reference evidence="4" key="3">
    <citation type="submission" date="2025-04" db="UniProtKB">
        <authorList>
            <consortium name="RefSeq"/>
        </authorList>
    </citation>
    <scope>IDENTIFICATION</scope>
    <source>
        <strain evidence="4">CBS 781.70</strain>
    </source>
</reference>
<feature type="chain" id="PRO_5044632069" description="Concanavalin A-like lectin/glucanase" evidence="1">
    <location>
        <begin position="18"/>
        <end position="265"/>
    </location>
</feature>
<feature type="signal peptide" evidence="1">
    <location>
        <begin position="1"/>
        <end position="17"/>
    </location>
</feature>
<organism evidence="2">
    <name type="scientific">Eremomyces bilateralis CBS 781.70</name>
    <dbReference type="NCBI Taxonomy" id="1392243"/>
    <lineage>
        <taxon>Eukaryota</taxon>
        <taxon>Fungi</taxon>
        <taxon>Dikarya</taxon>
        <taxon>Ascomycota</taxon>
        <taxon>Pezizomycotina</taxon>
        <taxon>Dothideomycetes</taxon>
        <taxon>Dothideomycetes incertae sedis</taxon>
        <taxon>Eremomycetales</taxon>
        <taxon>Eremomycetaceae</taxon>
        <taxon>Eremomyces</taxon>
    </lineage>
</organism>
<keyword evidence="1" id="KW-0732">Signal</keyword>
<sequence length="265" mass="28591">MLAIPCLVSILALACSATPVPDLDPQPLEIEPKSEGRLEARQAANFGPRVHMGPTKSGADIIGLSTVFKPGYPPANPTKFLALWPGVWNPYSIKSDLVQSVISSHDQAYMTSFCGAKRGQWCLQPYVLSGWKPLTIQNGYAIDGSDEIEIIYEKATSGKGTWKQSLTNLSKGKKYPEYSAGSAAGTTFETGTEMQGSNRGSADTQVYRNLTLTLRVADPTFARTYSKDPKVVANAPVTPDGGKTWVFDQIEIPAMLPGTTFKPAN</sequence>
<evidence type="ECO:0008006" key="5">
    <source>
        <dbReference type="Google" id="ProtNLM"/>
    </source>
</evidence>
<evidence type="ECO:0000313" key="2">
    <source>
        <dbReference type="EMBL" id="KAF1816663.1"/>
    </source>
</evidence>
<accession>A0A6G1GF39</accession>
<keyword evidence="3" id="KW-1185">Reference proteome</keyword>
<dbReference type="EMBL" id="ML975150">
    <property type="protein sequence ID" value="KAF1816663.1"/>
    <property type="molecule type" value="Genomic_DNA"/>
</dbReference>
<name>A0A6G1GF39_9PEZI</name>
<dbReference type="OrthoDB" id="5086500at2759"/>
<protein>
    <recommendedName>
        <fullName evidence="5">Concanavalin A-like lectin/glucanase</fullName>
    </recommendedName>
</protein>
<gene>
    <name evidence="2 4" type="ORF">P152DRAFT_446287</name>
</gene>
<dbReference type="RefSeq" id="XP_033538294.1">
    <property type="nucleotide sequence ID" value="XM_033677915.1"/>
</dbReference>
<proteinExistence type="predicted"/>
<reference evidence="4" key="2">
    <citation type="submission" date="2020-04" db="EMBL/GenBank/DDBJ databases">
        <authorList>
            <consortium name="NCBI Genome Project"/>
        </authorList>
    </citation>
    <scope>NUCLEOTIDE SEQUENCE</scope>
    <source>
        <strain evidence="4">CBS 781.70</strain>
    </source>
</reference>
<dbReference type="GeneID" id="54418485"/>
<evidence type="ECO:0000313" key="4">
    <source>
        <dbReference type="RefSeq" id="XP_033538294.1"/>
    </source>
</evidence>
<reference evidence="2 4" key="1">
    <citation type="submission" date="2020-01" db="EMBL/GenBank/DDBJ databases">
        <authorList>
            <consortium name="DOE Joint Genome Institute"/>
            <person name="Haridas S."/>
            <person name="Albert R."/>
            <person name="Binder M."/>
            <person name="Bloem J."/>
            <person name="Labutti K."/>
            <person name="Salamov A."/>
            <person name="Andreopoulos B."/>
            <person name="Baker S.E."/>
            <person name="Barry K."/>
            <person name="Bills G."/>
            <person name="Bluhm B.H."/>
            <person name="Cannon C."/>
            <person name="Castanera R."/>
            <person name="Culley D.E."/>
            <person name="Daum C."/>
            <person name="Ezra D."/>
            <person name="Gonzalez J.B."/>
            <person name="Henrissat B."/>
            <person name="Kuo A."/>
            <person name="Liang C."/>
            <person name="Lipzen A."/>
            <person name="Lutzoni F."/>
            <person name="Magnuson J."/>
            <person name="Mondo S."/>
            <person name="Nolan M."/>
            <person name="Ohm R."/>
            <person name="Pangilinan J."/>
            <person name="Park H.-J."/>
            <person name="Ramirez L."/>
            <person name="Alfaro M."/>
            <person name="Sun H."/>
            <person name="Tritt A."/>
            <person name="Yoshinaga Y."/>
            <person name="Zwiers L.-H."/>
            <person name="Turgeon B.G."/>
            <person name="Goodwin S.B."/>
            <person name="Spatafora J.W."/>
            <person name="Crous P.W."/>
            <person name="Grigoriev I.V."/>
        </authorList>
    </citation>
    <scope>NUCLEOTIDE SEQUENCE</scope>
    <source>
        <strain evidence="2 4">CBS 781.70</strain>
    </source>
</reference>
<dbReference type="AlphaFoldDB" id="A0A6G1GF39"/>